<dbReference type="InterPro" id="IPR045222">
    <property type="entry name" value="Rpb4-like"/>
</dbReference>
<dbReference type="PANTHER" id="PTHR21297">
    <property type="entry name" value="DNA-DIRECTED RNA POLYMERASE II"/>
    <property type="match status" value="1"/>
</dbReference>
<comment type="subcellular location">
    <subcellularLocation>
        <location evidence="1">Nucleus</location>
    </subcellularLocation>
</comment>
<dbReference type="EMBL" id="KL596879">
    <property type="protein sequence ID" value="KER22810.1"/>
    <property type="molecule type" value="Genomic_DNA"/>
</dbReference>
<dbReference type="Gene3D" id="1.20.1250.40">
    <property type="match status" value="1"/>
</dbReference>
<dbReference type="OrthoDB" id="2186918at2759"/>
<reference evidence="5 6" key="1">
    <citation type="submission" date="2013-11" db="EMBL/GenBank/DDBJ databases">
        <title>Opisthorchis viverrini - life in the bile duct.</title>
        <authorList>
            <person name="Young N.D."/>
            <person name="Nagarajan N."/>
            <person name="Lin S.J."/>
            <person name="Korhonen P.K."/>
            <person name="Jex A.R."/>
            <person name="Hall R.S."/>
            <person name="Safavi-Hemami H."/>
            <person name="Kaewkong W."/>
            <person name="Bertrand D."/>
            <person name="Gao S."/>
            <person name="Seet Q."/>
            <person name="Wongkham S."/>
            <person name="Teh B.T."/>
            <person name="Wongkham C."/>
            <person name="Intapan P.M."/>
            <person name="Maleewong W."/>
            <person name="Yang X."/>
            <person name="Hu M."/>
            <person name="Wang Z."/>
            <person name="Hofmann A."/>
            <person name="Sternberg P.W."/>
            <person name="Tan P."/>
            <person name="Wang J."/>
            <person name="Gasser R.B."/>
        </authorList>
    </citation>
    <scope>NUCLEOTIDE SEQUENCE [LARGE SCALE GENOMIC DNA]</scope>
</reference>
<keyword evidence="2" id="KW-0539">Nucleus</keyword>
<evidence type="ECO:0000259" key="4">
    <source>
        <dbReference type="SMART" id="SM00657"/>
    </source>
</evidence>
<evidence type="ECO:0000313" key="6">
    <source>
        <dbReference type="Proteomes" id="UP000054324"/>
    </source>
</evidence>
<dbReference type="RefSeq" id="XP_009173454.1">
    <property type="nucleotide sequence ID" value="XM_009175190.1"/>
</dbReference>
<sequence>MPPPRLASTSAPFNLMPPVNYQTILLSSYFFLIPPLPKLPKSASHGLPTEGELSGTLHRPDSVWLVPLPNPDPAVKGMRIPSPISASSMTLTGLSTNRACFPVFIRIVSSSGVVCTTSPVMSQMNAVSDDYDACELKFPKEFENADTLMLSEVKLLLEHRKEQNESATVHELELSQAFTKTLNYATQLSRFNNRETIESVRSLLSQKRFHGFELAAIANLLPDTAEEAKALIPSLDSSRFTDEELQQLLDEIQSKRSFQT</sequence>
<dbReference type="InterPro" id="IPR006590">
    <property type="entry name" value="RNA_pol_Rpb4/RPC9_core"/>
</dbReference>
<dbReference type="Pfam" id="PF03874">
    <property type="entry name" value="RNA_pol_Rpb4"/>
    <property type="match status" value="1"/>
</dbReference>
<dbReference type="GO" id="GO:0030880">
    <property type="term" value="C:RNA polymerase complex"/>
    <property type="evidence" value="ECO:0007669"/>
    <property type="project" value="InterPro"/>
</dbReference>
<comment type="similarity">
    <text evidence="3">Belongs to the eukaryotic RPB4 RNA polymerase subunit family.</text>
</comment>
<dbReference type="CTD" id="20323358"/>
<dbReference type="Proteomes" id="UP000054324">
    <property type="component" value="Unassembled WGS sequence"/>
</dbReference>
<proteinExistence type="inferred from homology"/>
<dbReference type="GeneID" id="20323358"/>
<gene>
    <name evidence="5" type="ORF">T265_09179</name>
</gene>
<dbReference type="SUPFAM" id="SSF47819">
    <property type="entry name" value="HRDC-like"/>
    <property type="match status" value="1"/>
</dbReference>
<evidence type="ECO:0000256" key="2">
    <source>
        <dbReference type="ARBA" id="ARBA00023242"/>
    </source>
</evidence>
<dbReference type="SMART" id="SM00657">
    <property type="entry name" value="RPOL4c"/>
    <property type="match status" value="1"/>
</dbReference>
<keyword evidence="6" id="KW-1185">Reference proteome</keyword>
<accession>A0A074ZHS0</accession>
<evidence type="ECO:0000256" key="3">
    <source>
        <dbReference type="ARBA" id="ARBA00025724"/>
    </source>
</evidence>
<name>A0A074ZHS0_OPIVI</name>
<evidence type="ECO:0000313" key="5">
    <source>
        <dbReference type="EMBL" id="KER22810.1"/>
    </source>
</evidence>
<evidence type="ECO:0000256" key="1">
    <source>
        <dbReference type="ARBA" id="ARBA00004123"/>
    </source>
</evidence>
<protein>
    <recommendedName>
        <fullName evidence="4">RNA polymerase Rpb4/RPC9 core domain-containing protein</fullName>
    </recommendedName>
</protein>
<dbReference type="GO" id="GO:0005634">
    <property type="term" value="C:nucleus"/>
    <property type="evidence" value="ECO:0007669"/>
    <property type="project" value="UniProtKB-SubCell"/>
</dbReference>
<dbReference type="InterPro" id="IPR005574">
    <property type="entry name" value="Rpb4/RPC9"/>
</dbReference>
<dbReference type="STRING" id="6198.A0A074ZHS0"/>
<feature type="domain" description="RNA polymerase Rpb4/RPC9 core" evidence="4">
    <location>
        <begin position="140"/>
        <end position="259"/>
    </location>
</feature>
<dbReference type="InterPro" id="IPR038324">
    <property type="entry name" value="Rpb4/RPC9_sf"/>
</dbReference>
<organism evidence="5 6">
    <name type="scientific">Opisthorchis viverrini</name>
    <name type="common">Southeast Asian liver fluke</name>
    <dbReference type="NCBI Taxonomy" id="6198"/>
    <lineage>
        <taxon>Eukaryota</taxon>
        <taxon>Metazoa</taxon>
        <taxon>Spiralia</taxon>
        <taxon>Lophotrochozoa</taxon>
        <taxon>Platyhelminthes</taxon>
        <taxon>Trematoda</taxon>
        <taxon>Digenea</taxon>
        <taxon>Opisthorchiida</taxon>
        <taxon>Opisthorchiata</taxon>
        <taxon>Opisthorchiidae</taxon>
        <taxon>Opisthorchis</taxon>
    </lineage>
</organism>
<dbReference type="InterPro" id="IPR010997">
    <property type="entry name" value="HRDC-like_sf"/>
</dbReference>
<dbReference type="AlphaFoldDB" id="A0A074ZHS0"/>
<dbReference type="KEGG" id="ovi:T265_09179"/>
<dbReference type="GO" id="GO:0006352">
    <property type="term" value="P:DNA-templated transcription initiation"/>
    <property type="evidence" value="ECO:0007669"/>
    <property type="project" value="InterPro"/>
</dbReference>
<dbReference type="GO" id="GO:0000166">
    <property type="term" value="F:nucleotide binding"/>
    <property type="evidence" value="ECO:0007669"/>
    <property type="project" value="InterPro"/>
</dbReference>